<dbReference type="EMBL" id="JAUKTV010000004">
    <property type="protein sequence ID" value="KAK0739131.1"/>
    <property type="molecule type" value="Genomic_DNA"/>
</dbReference>
<evidence type="ECO:0000313" key="6">
    <source>
        <dbReference type="Proteomes" id="UP001172159"/>
    </source>
</evidence>
<sequence length="666" mass="73885">MPLFSLSTSKKNVCTHFAIRLENDFIVFRGNDHEASGQLLKGTVVLCLSAPLKVESIHLKLTGTIHYGYGTRQNQAPKYKALTLLGSWTDPRVTATGINHHKIDKTINFYEHRWRPFAGVGASDHVPTGDTHHSKGTTLSPGNYEWPFQVMLGGNTTESVEGLREASITYRLKASVVRGKFASDLHASKRLRIIRTLESSALEFLHAMSVENIWPNKIDYSILIPQKAVVFGTCIPLETRFTPLLKGLELGDITIKLVEVHDIVLHSTRPSGASVREYRKEREIKTWRFPITREEHWQDMINDSGQEGWVFNTPLDLPRKLSKCLQDVNTKGIKIRHKLKLVVALKNPDGHISELRATLPVTIFISPNMPLDEEGNLVQQVPDGTPSPQVAAIAPPNYGEHVLDQLYEDMDPTGFQTPAGGLSALSSPIYGRSRASSVENLNALYHGASSPVHGVPFSANQLTARLQSQLSQHNRNQSWPSMRAAELAARSTPTYPLEPDTDDARTNELSAPPSLPLTRHNSDEGESALQHLDYPELSELSKVPSYQTAVKTPVRPLAYNILPDYDTATSVPSTPQPGSPERSPPLRATELSRSDNTGLGSIAEVPQESSIQNQDMSPQSRPGPRRTSPIRRRQLSLGLYPHNHSMHGEGDEQRRLHLLRAQRGLA</sequence>
<dbReference type="GO" id="GO:0031625">
    <property type="term" value="F:ubiquitin protein ligase binding"/>
    <property type="evidence" value="ECO:0007669"/>
    <property type="project" value="TreeGrafter"/>
</dbReference>
<dbReference type="GO" id="GO:0005829">
    <property type="term" value="C:cytosol"/>
    <property type="evidence" value="ECO:0007669"/>
    <property type="project" value="TreeGrafter"/>
</dbReference>
<dbReference type="InterPro" id="IPR014752">
    <property type="entry name" value="Arrestin-like_C"/>
</dbReference>
<feature type="region of interest" description="Disordered" evidence="3">
    <location>
        <begin position="565"/>
        <end position="633"/>
    </location>
</feature>
<dbReference type="GO" id="GO:0070086">
    <property type="term" value="P:ubiquitin-dependent endocytosis"/>
    <property type="evidence" value="ECO:0007669"/>
    <property type="project" value="TreeGrafter"/>
</dbReference>
<evidence type="ECO:0000256" key="1">
    <source>
        <dbReference type="ARBA" id="ARBA00005298"/>
    </source>
</evidence>
<comment type="similarity">
    <text evidence="1">Belongs to the arrestin family.</text>
</comment>
<dbReference type="Gene3D" id="2.60.40.640">
    <property type="match status" value="1"/>
</dbReference>
<dbReference type="InterPro" id="IPR050357">
    <property type="entry name" value="Arrestin_domain-protein"/>
</dbReference>
<dbReference type="InterPro" id="IPR011022">
    <property type="entry name" value="Arrestin_C-like"/>
</dbReference>
<evidence type="ECO:0000256" key="2">
    <source>
        <dbReference type="ARBA" id="ARBA00038766"/>
    </source>
</evidence>
<name>A0AA40EI02_9PEZI</name>
<protein>
    <recommendedName>
        <fullName evidence="4">Arrestin C-terminal-like domain-containing protein</fullName>
    </recommendedName>
</protein>
<evidence type="ECO:0000313" key="5">
    <source>
        <dbReference type="EMBL" id="KAK0739131.1"/>
    </source>
</evidence>
<feature type="compositionally biased region" description="Polar residues" evidence="3">
    <location>
        <begin position="607"/>
        <end position="620"/>
    </location>
</feature>
<comment type="subunit">
    <text evidence="2">Interacts with hulA.</text>
</comment>
<reference evidence="5" key="1">
    <citation type="submission" date="2023-06" db="EMBL/GenBank/DDBJ databases">
        <title>Genome-scale phylogeny and comparative genomics of the fungal order Sordariales.</title>
        <authorList>
            <consortium name="Lawrence Berkeley National Laboratory"/>
            <person name="Hensen N."/>
            <person name="Bonometti L."/>
            <person name="Westerberg I."/>
            <person name="Brannstrom I.O."/>
            <person name="Guillou S."/>
            <person name="Cros-Aarteil S."/>
            <person name="Calhoun S."/>
            <person name="Haridas S."/>
            <person name="Kuo A."/>
            <person name="Mondo S."/>
            <person name="Pangilinan J."/>
            <person name="Riley R."/>
            <person name="Labutti K."/>
            <person name="Andreopoulos B."/>
            <person name="Lipzen A."/>
            <person name="Chen C."/>
            <person name="Yanf M."/>
            <person name="Daum C."/>
            <person name="Ng V."/>
            <person name="Clum A."/>
            <person name="Steindorff A."/>
            <person name="Ohm R."/>
            <person name="Martin F."/>
            <person name="Silar P."/>
            <person name="Natvig D."/>
            <person name="Lalanne C."/>
            <person name="Gautier V."/>
            <person name="Ament-Velasquez S.L."/>
            <person name="Kruys A."/>
            <person name="Hutchinson M.I."/>
            <person name="Powell A.J."/>
            <person name="Barry K."/>
            <person name="Miller A.N."/>
            <person name="Grigoriev I.V."/>
            <person name="Debuchy R."/>
            <person name="Gladieux P."/>
            <person name="Thoren M.H."/>
            <person name="Johannesson H."/>
        </authorList>
    </citation>
    <scope>NUCLEOTIDE SEQUENCE</scope>
    <source>
        <strain evidence="5">CBS 540.89</strain>
    </source>
</reference>
<dbReference type="Proteomes" id="UP001172159">
    <property type="component" value="Unassembled WGS sequence"/>
</dbReference>
<feature type="region of interest" description="Disordered" evidence="3">
    <location>
        <begin position="485"/>
        <end position="528"/>
    </location>
</feature>
<evidence type="ECO:0000259" key="4">
    <source>
        <dbReference type="SMART" id="SM01017"/>
    </source>
</evidence>
<proteinExistence type="inferred from homology"/>
<organism evidence="5 6">
    <name type="scientific">Apiosordaria backusii</name>
    <dbReference type="NCBI Taxonomy" id="314023"/>
    <lineage>
        <taxon>Eukaryota</taxon>
        <taxon>Fungi</taxon>
        <taxon>Dikarya</taxon>
        <taxon>Ascomycota</taxon>
        <taxon>Pezizomycotina</taxon>
        <taxon>Sordariomycetes</taxon>
        <taxon>Sordariomycetidae</taxon>
        <taxon>Sordariales</taxon>
        <taxon>Lasiosphaeriaceae</taxon>
        <taxon>Apiosordaria</taxon>
    </lineage>
</organism>
<dbReference type="PANTHER" id="PTHR11188">
    <property type="entry name" value="ARRESTIN DOMAIN CONTAINING PROTEIN"/>
    <property type="match status" value="1"/>
</dbReference>
<dbReference type="GO" id="GO:0030674">
    <property type="term" value="F:protein-macromolecule adaptor activity"/>
    <property type="evidence" value="ECO:0007669"/>
    <property type="project" value="TreeGrafter"/>
</dbReference>
<accession>A0AA40EI02</accession>
<keyword evidence="6" id="KW-1185">Reference proteome</keyword>
<dbReference type="AlphaFoldDB" id="A0AA40EI02"/>
<evidence type="ECO:0000256" key="3">
    <source>
        <dbReference type="SAM" id="MobiDB-lite"/>
    </source>
</evidence>
<dbReference type="SMART" id="SM01017">
    <property type="entry name" value="Arrestin_C"/>
    <property type="match status" value="1"/>
</dbReference>
<dbReference type="InterPro" id="IPR014756">
    <property type="entry name" value="Ig_E-set"/>
</dbReference>
<dbReference type="GO" id="GO:0005886">
    <property type="term" value="C:plasma membrane"/>
    <property type="evidence" value="ECO:0007669"/>
    <property type="project" value="TreeGrafter"/>
</dbReference>
<comment type="caution">
    <text evidence="5">The sequence shown here is derived from an EMBL/GenBank/DDBJ whole genome shotgun (WGS) entry which is preliminary data.</text>
</comment>
<dbReference type="InterPro" id="IPR011021">
    <property type="entry name" value="Arrestin-like_N"/>
</dbReference>
<feature type="domain" description="Arrestin C-terminal-like" evidence="4">
    <location>
        <begin position="214"/>
        <end position="368"/>
    </location>
</feature>
<dbReference type="SUPFAM" id="SSF81296">
    <property type="entry name" value="E set domains"/>
    <property type="match status" value="1"/>
</dbReference>
<dbReference type="Pfam" id="PF00339">
    <property type="entry name" value="Arrestin_N"/>
    <property type="match status" value="1"/>
</dbReference>
<dbReference type="Pfam" id="PF02752">
    <property type="entry name" value="Arrestin_C"/>
    <property type="match status" value="1"/>
</dbReference>
<dbReference type="PANTHER" id="PTHR11188:SF17">
    <property type="entry name" value="FI21816P1"/>
    <property type="match status" value="1"/>
</dbReference>
<gene>
    <name evidence="5" type="ORF">B0T21DRAFT_346480</name>
</gene>